<dbReference type="AlphaFoldDB" id="A0A944MBA0"/>
<protein>
    <submittedName>
        <fullName evidence="2">DUF2169 domain-containing protein</fullName>
    </submittedName>
</protein>
<dbReference type="InterPro" id="IPR018683">
    <property type="entry name" value="DUF2169"/>
</dbReference>
<reference evidence="2 3" key="1">
    <citation type="submission" date="2021-05" db="EMBL/GenBank/DDBJ databases">
        <title>Genetic and Functional Diversity in Clade A Lucinid endosymbionts from the Bahamas.</title>
        <authorList>
            <person name="Giani N.M."/>
            <person name="Engel A.S."/>
            <person name="Campbell B.J."/>
        </authorList>
    </citation>
    <scope>NUCLEOTIDE SEQUENCE [LARGE SCALE GENOMIC DNA]</scope>
    <source>
        <strain evidence="2">LUC16012Gg_MoonRockCtena</strain>
    </source>
</reference>
<proteinExistence type="predicted"/>
<name>A0A944MBA0_9GAMM</name>
<evidence type="ECO:0000313" key="2">
    <source>
        <dbReference type="EMBL" id="MBT2990718.1"/>
    </source>
</evidence>
<dbReference type="Proteomes" id="UP000770889">
    <property type="component" value="Unassembled WGS sequence"/>
</dbReference>
<dbReference type="Pfam" id="PF09937">
    <property type="entry name" value="DUF2169"/>
    <property type="match status" value="1"/>
</dbReference>
<organism evidence="2 3">
    <name type="scientific">Candidatus Thiodiazotropha taylori</name>
    <dbReference type="NCBI Taxonomy" id="2792791"/>
    <lineage>
        <taxon>Bacteria</taxon>
        <taxon>Pseudomonadati</taxon>
        <taxon>Pseudomonadota</taxon>
        <taxon>Gammaproteobacteria</taxon>
        <taxon>Chromatiales</taxon>
        <taxon>Sedimenticolaceae</taxon>
        <taxon>Candidatus Thiodiazotropha</taxon>
    </lineage>
</organism>
<sequence>MDLLNATPMQAGYTMGLQPDGRELLVVVAKGTFKIPQRGEEPDYTEQQKPLVEADVYTAEPGFSAPLYEVDYAPFKRYCDVLLVGSAYAPRGKPVTRVEVTLRLGPLLKSFAVTGDRYWESGNIAIRPGYPGLFDRVPISYDRAFGGIDDFHENEKKHSAYMSNPVGKGYHLELSRSFVDGSPMPNTEELKRPVTMPNGNYSPMAFGPLGRGWNPRLQLAGTYDQDWIDNTFPFLPSDFNVAYYQAAPADQQMPYPKGGERVFLENLTAQGQTAFTLPEIDVPIVFFYKNGENLKQRAVIDTIVLEPDEGLFTLTWRATIPLKKNIFELSQVLVGRKSRGWWRARELGKTYYPTLGHLVRDKKTESAEED</sequence>
<comment type="caution">
    <text evidence="2">The sequence shown here is derived from an EMBL/GenBank/DDBJ whole genome shotgun (WGS) entry which is preliminary data.</text>
</comment>
<accession>A0A944MBA0</accession>
<gene>
    <name evidence="2" type="ORF">KME65_17315</name>
</gene>
<evidence type="ECO:0000313" key="3">
    <source>
        <dbReference type="Proteomes" id="UP000770889"/>
    </source>
</evidence>
<evidence type="ECO:0000259" key="1">
    <source>
        <dbReference type="Pfam" id="PF09937"/>
    </source>
</evidence>
<feature type="domain" description="DUF2169" evidence="1">
    <location>
        <begin position="20"/>
        <end position="317"/>
    </location>
</feature>
<dbReference type="EMBL" id="JAHHGM010000020">
    <property type="protein sequence ID" value="MBT2990718.1"/>
    <property type="molecule type" value="Genomic_DNA"/>
</dbReference>